<evidence type="ECO:0000256" key="19">
    <source>
        <dbReference type="SAM" id="MobiDB-lite"/>
    </source>
</evidence>
<evidence type="ECO:0000256" key="11">
    <source>
        <dbReference type="ARBA" id="ARBA00022842"/>
    </source>
</evidence>
<evidence type="ECO:0000256" key="6">
    <source>
        <dbReference type="ARBA" id="ARBA00022705"/>
    </source>
</evidence>
<dbReference type="GO" id="GO:0003677">
    <property type="term" value="F:DNA binding"/>
    <property type="evidence" value="ECO:0007669"/>
    <property type="project" value="InterPro"/>
</dbReference>
<evidence type="ECO:0000256" key="5">
    <source>
        <dbReference type="ARBA" id="ARBA00022695"/>
    </source>
</evidence>
<feature type="compositionally biased region" description="Basic and acidic residues" evidence="19">
    <location>
        <begin position="232"/>
        <end position="246"/>
    </location>
</feature>
<dbReference type="GO" id="GO:0045004">
    <property type="term" value="P:DNA replication proofreading"/>
    <property type="evidence" value="ECO:0007669"/>
    <property type="project" value="TreeGrafter"/>
</dbReference>
<dbReference type="STRING" id="1203554.HMPREF1476_01792"/>
<comment type="function">
    <text evidence="18">DNA polymerase III is a complex, multichain enzyme responsible for most of the replicative synthesis in bacteria. The epsilon subunit contain the editing function and is a proofreading 3'-5' exonuclease.</text>
</comment>
<feature type="active site" description="Proton acceptor" evidence="15">
    <location>
        <position position="158"/>
    </location>
</feature>
<dbReference type="InterPro" id="IPR013520">
    <property type="entry name" value="Ribonucl_H"/>
</dbReference>
<feature type="binding site" evidence="16">
    <location>
        <position position="64"/>
    </location>
    <ligand>
        <name>substrate</name>
    </ligand>
</feature>
<dbReference type="Proteomes" id="UP000014400">
    <property type="component" value="Unassembled WGS sequence"/>
</dbReference>
<dbReference type="AlphaFoldDB" id="S3BD69"/>
<dbReference type="GO" id="GO:0008408">
    <property type="term" value="F:3'-5' exonuclease activity"/>
    <property type="evidence" value="ECO:0007669"/>
    <property type="project" value="TreeGrafter"/>
</dbReference>
<evidence type="ECO:0000313" key="22">
    <source>
        <dbReference type="Proteomes" id="UP000014400"/>
    </source>
</evidence>
<dbReference type="EC" id="2.7.7.7" evidence="2 18"/>
<evidence type="ECO:0000256" key="12">
    <source>
        <dbReference type="ARBA" id="ARBA00022932"/>
    </source>
</evidence>
<reference evidence="21 22" key="1">
    <citation type="submission" date="2013-04" db="EMBL/GenBank/DDBJ databases">
        <title>The Genome Sequence of Sutterella wadsworthensis HGA0223.</title>
        <authorList>
            <consortium name="The Broad Institute Genomics Platform"/>
            <person name="Earl A."/>
            <person name="Ward D."/>
            <person name="Feldgarden M."/>
            <person name="Gevers D."/>
            <person name="Schmidt T.M."/>
            <person name="Dover J."/>
            <person name="Dai D."/>
            <person name="Walker B."/>
            <person name="Young S."/>
            <person name="Zeng Q."/>
            <person name="Gargeya S."/>
            <person name="Fitzgerald M."/>
            <person name="Haas B."/>
            <person name="Abouelleil A."/>
            <person name="Allen A.W."/>
            <person name="Alvarado L."/>
            <person name="Arachchi H.M."/>
            <person name="Berlin A.M."/>
            <person name="Chapman S.B."/>
            <person name="Gainer-Dewar J."/>
            <person name="Goldberg J."/>
            <person name="Griggs A."/>
            <person name="Gujja S."/>
            <person name="Hansen M."/>
            <person name="Howarth C."/>
            <person name="Imamovic A."/>
            <person name="Ireland A."/>
            <person name="Larimer J."/>
            <person name="McCowan C."/>
            <person name="Murphy C."/>
            <person name="Pearson M."/>
            <person name="Poon T.W."/>
            <person name="Priest M."/>
            <person name="Roberts A."/>
            <person name="Saif S."/>
            <person name="Shea T."/>
            <person name="Sisk P."/>
            <person name="Sykes S."/>
            <person name="Wortman J."/>
            <person name="Nusbaum C."/>
            <person name="Birren B."/>
        </authorList>
    </citation>
    <scope>NUCLEOTIDE SEQUENCE [LARGE SCALE GENOMIC DNA]</scope>
    <source>
        <strain evidence="21 22">HGA0223</strain>
    </source>
</reference>
<keyword evidence="5 18" id="KW-0548">Nucleotidyltransferase</keyword>
<keyword evidence="9 18" id="KW-0378">Hydrolase</keyword>
<dbReference type="NCBIfam" id="TIGR00573">
    <property type="entry name" value="dnaq"/>
    <property type="match status" value="1"/>
</dbReference>
<dbReference type="Gene3D" id="3.30.420.10">
    <property type="entry name" value="Ribonuclease H-like superfamily/Ribonuclease H"/>
    <property type="match status" value="1"/>
</dbReference>
<evidence type="ECO:0000259" key="20">
    <source>
        <dbReference type="SMART" id="SM00479"/>
    </source>
</evidence>
<evidence type="ECO:0000313" key="21">
    <source>
        <dbReference type="EMBL" id="EPD98406.1"/>
    </source>
</evidence>
<dbReference type="FunFam" id="3.30.420.10:FF:000012">
    <property type="entry name" value="DNA polymerase III subunit epsilon"/>
    <property type="match status" value="1"/>
</dbReference>
<evidence type="ECO:0000256" key="15">
    <source>
        <dbReference type="PIRSR" id="PIRSR606309-1"/>
    </source>
</evidence>
<gene>
    <name evidence="18" type="primary">dnaQ</name>
    <name evidence="21" type="ORF">HMPREF1476_01792</name>
</gene>
<feature type="domain" description="Exonuclease" evidence="20">
    <location>
        <begin position="6"/>
        <end position="180"/>
    </location>
</feature>
<dbReference type="GO" id="GO:0003887">
    <property type="term" value="F:DNA-directed DNA polymerase activity"/>
    <property type="evidence" value="ECO:0007669"/>
    <property type="project" value="UniProtKB-KW"/>
</dbReference>
<dbReference type="InterPro" id="IPR012337">
    <property type="entry name" value="RNaseH-like_sf"/>
</dbReference>
<dbReference type="InterPro" id="IPR006054">
    <property type="entry name" value="DnaQ"/>
</dbReference>
<feature type="binding site" evidence="16">
    <location>
        <position position="163"/>
    </location>
    <ligand>
        <name>substrate</name>
    </ligand>
</feature>
<protein>
    <recommendedName>
        <fullName evidence="3 18">DNA polymerase III subunit epsilon</fullName>
        <ecNumber evidence="2 18">2.7.7.7</ecNumber>
    </recommendedName>
</protein>
<evidence type="ECO:0000256" key="13">
    <source>
        <dbReference type="ARBA" id="ARBA00023211"/>
    </source>
</evidence>
<proteinExistence type="predicted"/>
<dbReference type="eggNOG" id="COG0847">
    <property type="taxonomic scope" value="Bacteria"/>
</dbReference>
<evidence type="ECO:0000256" key="16">
    <source>
        <dbReference type="PIRSR" id="PIRSR606309-2"/>
    </source>
</evidence>
<dbReference type="InterPro" id="IPR036397">
    <property type="entry name" value="RNaseH_sf"/>
</dbReference>
<dbReference type="EMBL" id="ATCF01000025">
    <property type="protein sequence ID" value="EPD98406.1"/>
    <property type="molecule type" value="Genomic_DNA"/>
</dbReference>
<keyword evidence="13 17" id="KW-0464">Manganese</keyword>
<feature type="binding site" evidence="17">
    <location>
        <position position="13"/>
    </location>
    <ligand>
        <name>a divalent metal cation</name>
        <dbReference type="ChEBI" id="CHEBI:60240"/>
        <label>1</label>
        <note>catalytic</note>
    </ligand>
</feature>
<dbReference type="PATRIC" id="fig|1203554.3.peg.1877"/>
<feature type="binding site" evidence="16">
    <location>
        <position position="59"/>
    </location>
    <ligand>
        <name>substrate</name>
    </ligand>
</feature>
<keyword evidence="6 18" id="KW-0235">DNA replication</keyword>
<evidence type="ECO:0000256" key="7">
    <source>
        <dbReference type="ARBA" id="ARBA00022722"/>
    </source>
</evidence>
<evidence type="ECO:0000256" key="18">
    <source>
        <dbReference type="RuleBase" id="RU364087"/>
    </source>
</evidence>
<keyword evidence="22" id="KW-1185">Reference proteome</keyword>
<evidence type="ECO:0000256" key="1">
    <source>
        <dbReference type="ARBA" id="ARBA00001936"/>
    </source>
</evidence>
<feature type="binding site" evidence="16">
    <location>
        <position position="13"/>
    </location>
    <ligand>
        <name>substrate</name>
    </ligand>
</feature>
<comment type="subunit">
    <text evidence="18">DNA polymerase III contains a core (composed of alpha, epsilon and theta chains) that associates with a tau subunit. This core dimerizes to form the POLIII' complex. PolIII' associates with the gamma complex (composed of gamma, delta, delta', psi and chi chains) and with the beta chain to form the complete DNA polymerase III complex.</text>
</comment>
<keyword evidence="7 18" id="KW-0540">Nuclease</keyword>
<keyword evidence="12 18" id="KW-0239">DNA-directed DNA polymerase</keyword>
<evidence type="ECO:0000256" key="9">
    <source>
        <dbReference type="ARBA" id="ARBA00022801"/>
    </source>
</evidence>
<comment type="cofactor">
    <cofactor evidence="1 18">
        <name>Mn(2+)</name>
        <dbReference type="ChEBI" id="CHEBI:29035"/>
    </cofactor>
</comment>
<feature type="binding site" evidence="17">
    <location>
        <position position="163"/>
    </location>
    <ligand>
        <name>a divalent metal cation</name>
        <dbReference type="ChEBI" id="CHEBI:60240"/>
        <label>1</label>
        <note>catalytic</note>
    </ligand>
</feature>
<dbReference type="PANTHER" id="PTHR30231:SF41">
    <property type="entry name" value="DNA POLYMERASE III SUBUNIT EPSILON"/>
    <property type="match status" value="1"/>
</dbReference>
<accession>S3BD69</accession>
<keyword evidence="4 18" id="KW-0808">Transferase</keyword>
<keyword evidence="8 17" id="KW-0479">Metal-binding</keyword>
<dbReference type="CDD" id="cd06131">
    <property type="entry name" value="DNA_pol_III_epsilon_Ecoli_like"/>
    <property type="match status" value="1"/>
</dbReference>
<dbReference type="NCBIfam" id="NF004316">
    <property type="entry name" value="PRK05711.1"/>
    <property type="match status" value="1"/>
</dbReference>
<dbReference type="RefSeq" id="WP_005430391.1">
    <property type="nucleotide sequence ID" value="NZ_KE150480.1"/>
</dbReference>
<keyword evidence="11 17" id="KW-0460">Magnesium</keyword>
<name>S3BD69_9BURK</name>
<organism evidence="21 22">
    <name type="scientific">Sutterella wadsworthensis HGA0223</name>
    <dbReference type="NCBI Taxonomy" id="1203554"/>
    <lineage>
        <taxon>Bacteria</taxon>
        <taxon>Pseudomonadati</taxon>
        <taxon>Pseudomonadota</taxon>
        <taxon>Betaproteobacteria</taxon>
        <taxon>Burkholderiales</taxon>
        <taxon>Sutterellaceae</taxon>
        <taxon>Sutterella</taxon>
    </lineage>
</organism>
<dbReference type="PANTHER" id="PTHR30231">
    <property type="entry name" value="DNA POLYMERASE III SUBUNIT EPSILON"/>
    <property type="match status" value="1"/>
</dbReference>
<comment type="caution">
    <text evidence="21">The sequence shown here is derived from an EMBL/GenBank/DDBJ whole genome shotgun (WGS) entry which is preliminary data.</text>
</comment>
<evidence type="ECO:0000256" key="8">
    <source>
        <dbReference type="ARBA" id="ARBA00022723"/>
    </source>
</evidence>
<dbReference type="NCBIfam" id="TIGR01406">
    <property type="entry name" value="dnaQ_proteo"/>
    <property type="match status" value="1"/>
</dbReference>
<evidence type="ECO:0000256" key="17">
    <source>
        <dbReference type="PIRSR" id="PIRSR606309-3"/>
    </source>
</evidence>
<evidence type="ECO:0000256" key="2">
    <source>
        <dbReference type="ARBA" id="ARBA00012417"/>
    </source>
</evidence>
<dbReference type="Pfam" id="PF00929">
    <property type="entry name" value="RNase_T"/>
    <property type="match status" value="1"/>
</dbReference>
<dbReference type="SMART" id="SM00479">
    <property type="entry name" value="EXOIII"/>
    <property type="match status" value="1"/>
</dbReference>
<evidence type="ECO:0000256" key="3">
    <source>
        <dbReference type="ARBA" id="ARBA00020352"/>
    </source>
</evidence>
<feature type="region of interest" description="Disordered" evidence="19">
    <location>
        <begin position="224"/>
        <end position="246"/>
    </location>
</feature>
<feature type="binding site" evidence="17">
    <location>
        <position position="11"/>
    </location>
    <ligand>
        <name>a divalent metal cation</name>
        <dbReference type="ChEBI" id="CHEBI:60240"/>
        <label>1</label>
        <note>catalytic</note>
    </ligand>
</feature>
<dbReference type="HOGENOM" id="CLU_047806_2_0_4"/>
<dbReference type="SUPFAM" id="SSF53098">
    <property type="entry name" value="Ribonuclease H-like"/>
    <property type="match status" value="1"/>
</dbReference>
<sequence length="246" mass="27080">MASPNRLITLDTETTGLDAQNGDRIIEIGCVAIEGRMMRSTDEHHLQIFVNPEREVPEEAVAIHGITTEYLQDKPKFAEIADKFIDFVKGSTLVIHNAAFDTGFLDMELGRCGRGKISDYCQVIDTVKLAKKLLPGRAVSLDSLCRYYEIDNSNRTLHGALLDAELLAEVYLSLSRGQDTLTLVNEDIDNLPPMPAFDASIVIKASPEELAEHERILDIAEKKAKATPAWRKTAEPAEKSDAAASA</sequence>
<dbReference type="GO" id="GO:0046872">
    <property type="term" value="F:metal ion binding"/>
    <property type="evidence" value="ECO:0007669"/>
    <property type="project" value="UniProtKB-KW"/>
</dbReference>
<dbReference type="InterPro" id="IPR006309">
    <property type="entry name" value="DnaQ_proteo"/>
</dbReference>
<comment type="catalytic activity">
    <reaction evidence="14 18">
        <text>DNA(n) + a 2'-deoxyribonucleoside 5'-triphosphate = DNA(n+1) + diphosphate</text>
        <dbReference type="Rhea" id="RHEA:22508"/>
        <dbReference type="Rhea" id="RHEA-COMP:17339"/>
        <dbReference type="Rhea" id="RHEA-COMP:17340"/>
        <dbReference type="ChEBI" id="CHEBI:33019"/>
        <dbReference type="ChEBI" id="CHEBI:61560"/>
        <dbReference type="ChEBI" id="CHEBI:173112"/>
        <dbReference type="EC" id="2.7.7.7"/>
    </reaction>
</comment>
<feature type="binding site" evidence="16">
    <location>
        <position position="11"/>
    </location>
    <ligand>
        <name>substrate</name>
    </ligand>
</feature>
<comment type="cofactor">
    <cofactor evidence="17">
        <name>Mg(2+)</name>
        <dbReference type="ChEBI" id="CHEBI:18420"/>
    </cofactor>
    <cofactor evidence="17">
        <name>Mn(2+)</name>
        <dbReference type="ChEBI" id="CHEBI:29035"/>
    </cofactor>
    <text evidence="17">Binds 2 divalent metal cations. Magnesium or manganese.</text>
</comment>
<keyword evidence="10 18" id="KW-0269">Exonuclease</keyword>
<dbReference type="GO" id="GO:0005829">
    <property type="term" value="C:cytosol"/>
    <property type="evidence" value="ECO:0007669"/>
    <property type="project" value="TreeGrafter"/>
</dbReference>
<evidence type="ECO:0000256" key="14">
    <source>
        <dbReference type="ARBA" id="ARBA00049244"/>
    </source>
</evidence>
<evidence type="ECO:0000256" key="10">
    <source>
        <dbReference type="ARBA" id="ARBA00022839"/>
    </source>
</evidence>
<evidence type="ECO:0000256" key="4">
    <source>
        <dbReference type="ARBA" id="ARBA00022679"/>
    </source>
</evidence>